<keyword evidence="4" id="KW-1185">Reference proteome</keyword>
<dbReference type="Pfam" id="PF10562">
    <property type="entry name" value="CaM_bdg_C0"/>
    <property type="match status" value="1"/>
</dbReference>
<dbReference type="InterPro" id="IPR018882">
    <property type="entry name" value="CaM-bd_C0_NMDA_rcpt_NR1"/>
</dbReference>
<evidence type="ECO:0000256" key="1">
    <source>
        <dbReference type="SAM" id="Phobius"/>
    </source>
</evidence>
<comment type="caution">
    <text evidence="3">The sequence shown here is derived from an EMBL/GenBank/DDBJ whole genome shotgun (WGS) entry which is preliminary data.</text>
</comment>
<feature type="transmembrane region" description="Helical" evidence="1">
    <location>
        <begin position="6"/>
        <end position="23"/>
    </location>
</feature>
<evidence type="ECO:0000313" key="4">
    <source>
        <dbReference type="Proteomes" id="UP000708208"/>
    </source>
</evidence>
<accession>A0A8J2PMT9</accession>
<dbReference type="OrthoDB" id="5984008at2759"/>
<keyword evidence="1" id="KW-1133">Transmembrane helix</keyword>
<gene>
    <name evidence="3" type="ORF">AFUS01_LOCUS46055</name>
</gene>
<evidence type="ECO:0000259" key="2">
    <source>
        <dbReference type="Pfam" id="PF10562"/>
    </source>
</evidence>
<proteinExistence type="predicted"/>
<dbReference type="EMBL" id="CAJVCH010571180">
    <property type="protein sequence ID" value="CAG7836863.1"/>
    <property type="molecule type" value="Genomic_DNA"/>
</dbReference>
<feature type="domain" description="Calmodulin-binding" evidence="2">
    <location>
        <begin position="21"/>
        <end position="49"/>
    </location>
</feature>
<sequence>MNQIIYFTGIAGGLVLILIEIFYKKHQLKRQRQLEVARHAADKWRQTIQQRKMDRSLDYQRRFKENGPPPFWAPGLDVRQRSPIAAKSNTIFV</sequence>
<organism evidence="3 4">
    <name type="scientific">Allacma fusca</name>
    <dbReference type="NCBI Taxonomy" id="39272"/>
    <lineage>
        <taxon>Eukaryota</taxon>
        <taxon>Metazoa</taxon>
        <taxon>Ecdysozoa</taxon>
        <taxon>Arthropoda</taxon>
        <taxon>Hexapoda</taxon>
        <taxon>Collembola</taxon>
        <taxon>Symphypleona</taxon>
        <taxon>Sminthuridae</taxon>
        <taxon>Allacma</taxon>
    </lineage>
</organism>
<keyword evidence="1" id="KW-0472">Membrane</keyword>
<protein>
    <recommendedName>
        <fullName evidence="2">Calmodulin-binding domain-containing protein</fullName>
    </recommendedName>
</protein>
<keyword evidence="1" id="KW-0812">Transmembrane</keyword>
<dbReference type="Proteomes" id="UP000708208">
    <property type="component" value="Unassembled WGS sequence"/>
</dbReference>
<dbReference type="AlphaFoldDB" id="A0A8J2PMT9"/>
<name>A0A8J2PMT9_9HEXA</name>
<evidence type="ECO:0000313" key="3">
    <source>
        <dbReference type="EMBL" id="CAG7836863.1"/>
    </source>
</evidence>
<reference evidence="3" key="1">
    <citation type="submission" date="2021-06" db="EMBL/GenBank/DDBJ databases">
        <authorList>
            <person name="Hodson N. C."/>
            <person name="Mongue J. A."/>
            <person name="Jaron S. K."/>
        </authorList>
    </citation>
    <scope>NUCLEOTIDE SEQUENCE</scope>
</reference>